<dbReference type="InterPro" id="IPR022689">
    <property type="entry name" value="Iron_dep_repressor"/>
</dbReference>
<dbReference type="InterPro" id="IPR036388">
    <property type="entry name" value="WH-like_DNA-bd_sf"/>
</dbReference>
<comment type="similarity">
    <text evidence="1">Belongs to the DtxR/MntR family.</text>
</comment>
<evidence type="ECO:0000313" key="6">
    <source>
        <dbReference type="EMBL" id="GAA6408391.1"/>
    </source>
</evidence>
<dbReference type="InterPro" id="IPR050536">
    <property type="entry name" value="DtxR_MntR_Metal-Reg"/>
</dbReference>
<dbReference type="PANTHER" id="PTHR33238:SF7">
    <property type="entry name" value="IRON-DEPENDENT TRANSCRIPTIONAL REGULATOR"/>
    <property type="match status" value="1"/>
</dbReference>
<name>A0ABQ0BAA0_9FIRM</name>
<proteinExistence type="inferred from homology"/>
<evidence type="ECO:0000256" key="3">
    <source>
        <dbReference type="ARBA" id="ARBA00023125"/>
    </source>
</evidence>
<sequence length="134" mass="14975">MCKTVSIDHYLKTIYIIQHEKGVVRNIDIAAALGYAKPSVTRAVTVLKEMEYITVTGHEIRLTANGQKEALKLLEKYKTICDFLKSLGVSDASASHDACEMEHHISDETYRHLKQIFAADTLSSTSLTKSPIQH</sequence>
<dbReference type="SUPFAM" id="SSF47979">
    <property type="entry name" value="Iron-dependent repressor protein, dimerization domain"/>
    <property type="match status" value="1"/>
</dbReference>
<dbReference type="Gene3D" id="1.10.60.10">
    <property type="entry name" value="Iron dependent repressor, metal binding and dimerisation domain"/>
    <property type="match status" value="1"/>
</dbReference>
<dbReference type="SUPFAM" id="SSF46785">
    <property type="entry name" value="Winged helix' DNA-binding domain"/>
    <property type="match status" value="1"/>
</dbReference>
<evidence type="ECO:0000313" key="7">
    <source>
        <dbReference type="Proteomes" id="UP001600943"/>
    </source>
</evidence>
<protein>
    <recommendedName>
        <fullName evidence="5">HTH dtxR-type domain-containing protein</fullName>
    </recommendedName>
</protein>
<dbReference type="InterPro" id="IPR036421">
    <property type="entry name" value="Fe_dep_repressor_sf"/>
</dbReference>
<dbReference type="Gene3D" id="1.10.10.10">
    <property type="entry name" value="Winged helix-like DNA-binding domain superfamily/Winged helix DNA-binding domain"/>
    <property type="match status" value="1"/>
</dbReference>
<reference evidence="6 7" key="1">
    <citation type="submission" date="2024-04" db="EMBL/GenBank/DDBJ databases">
        <title>Defined microbial consortia suppress multidrug-resistant proinflammatory Enterobacteriaceae via ecological control.</title>
        <authorList>
            <person name="Furuichi M."/>
            <person name="Kawaguchi T."/>
            <person name="Pust M."/>
            <person name="Yasuma K."/>
            <person name="Plichta D."/>
            <person name="Hasegawa N."/>
            <person name="Ohya T."/>
            <person name="Bhattarai S."/>
            <person name="Sasajima S."/>
            <person name="Aoto Y."/>
            <person name="Tuganbaev T."/>
            <person name="Yaginuma M."/>
            <person name="Ueda M."/>
            <person name="Okahashi N."/>
            <person name="Amafuji K."/>
            <person name="Kiridooshi Y."/>
            <person name="Sugita K."/>
            <person name="Strazar M."/>
            <person name="Skelly A."/>
            <person name="Suda W."/>
            <person name="Hattori M."/>
            <person name="Nakamoto N."/>
            <person name="Caballero S."/>
            <person name="Norman J."/>
            <person name="Olle B."/>
            <person name="Tanoue T."/>
            <person name="Arita M."/>
            <person name="Bucci V."/>
            <person name="Atarashi K."/>
            <person name="Xavier R."/>
            <person name="Honda K."/>
        </authorList>
    </citation>
    <scope>NUCLEOTIDE SEQUENCE [LARGE SCALE GENOMIC DNA]</scope>
    <source>
        <strain evidence="7">k04-0078-D8-1</strain>
    </source>
</reference>
<comment type="caution">
    <text evidence="6">The sequence shown here is derived from an EMBL/GenBank/DDBJ whole genome shotgun (WGS) entry which is preliminary data.</text>
</comment>
<evidence type="ECO:0000256" key="4">
    <source>
        <dbReference type="ARBA" id="ARBA00023163"/>
    </source>
</evidence>
<gene>
    <name evidence="6" type="ORF">K040078D81_25080</name>
</gene>
<dbReference type="EMBL" id="BAABYW010000001">
    <property type="protein sequence ID" value="GAA6408391.1"/>
    <property type="molecule type" value="Genomic_DNA"/>
</dbReference>
<dbReference type="PROSITE" id="PS50944">
    <property type="entry name" value="HTH_DTXR"/>
    <property type="match status" value="1"/>
</dbReference>
<keyword evidence="7" id="KW-1185">Reference proteome</keyword>
<dbReference type="InterPro" id="IPR001367">
    <property type="entry name" value="Fe_dep_repressor"/>
</dbReference>
<accession>A0ABQ0BAA0</accession>
<organism evidence="6 7">
    <name type="scientific">Blautia hominis</name>
    <dbReference type="NCBI Taxonomy" id="2025493"/>
    <lineage>
        <taxon>Bacteria</taxon>
        <taxon>Bacillati</taxon>
        <taxon>Bacillota</taxon>
        <taxon>Clostridia</taxon>
        <taxon>Lachnospirales</taxon>
        <taxon>Lachnospiraceae</taxon>
        <taxon>Blautia</taxon>
    </lineage>
</organism>
<dbReference type="InterPro" id="IPR022687">
    <property type="entry name" value="HTH_DTXR"/>
</dbReference>
<dbReference type="InterPro" id="IPR036390">
    <property type="entry name" value="WH_DNA-bd_sf"/>
</dbReference>
<dbReference type="PANTHER" id="PTHR33238">
    <property type="entry name" value="IRON (METAL) DEPENDENT REPRESSOR, DTXR FAMILY"/>
    <property type="match status" value="1"/>
</dbReference>
<dbReference type="Pfam" id="PF01325">
    <property type="entry name" value="Fe_dep_repress"/>
    <property type="match status" value="1"/>
</dbReference>
<dbReference type="Proteomes" id="UP001600943">
    <property type="component" value="Unassembled WGS sequence"/>
</dbReference>
<evidence type="ECO:0000259" key="5">
    <source>
        <dbReference type="PROSITE" id="PS50944"/>
    </source>
</evidence>
<keyword evidence="4" id="KW-0804">Transcription</keyword>
<dbReference type="SMART" id="SM00529">
    <property type="entry name" value="HTH_DTXR"/>
    <property type="match status" value="1"/>
</dbReference>
<feature type="domain" description="HTH dtxR-type" evidence="5">
    <location>
        <begin position="1"/>
        <end position="63"/>
    </location>
</feature>
<evidence type="ECO:0000256" key="1">
    <source>
        <dbReference type="ARBA" id="ARBA00007871"/>
    </source>
</evidence>
<keyword evidence="2" id="KW-0805">Transcription regulation</keyword>
<dbReference type="Pfam" id="PF02742">
    <property type="entry name" value="Fe_dep_repr_C"/>
    <property type="match status" value="1"/>
</dbReference>
<keyword evidence="3" id="KW-0238">DNA-binding</keyword>
<evidence type="ECO:0000256" key="2">
    <source>
        <dbReference type="ARBA" id="ARBA00023015"/>
    </source>
</evidence>
<dbReference type="RefSeq" id="WP_289070583.1">
    <property type="nucleotide sequence ID" value="NZ_BAABYW010000001.1"/>
</dbReference>